<dbReference type="EMBL" id="DRXS01000248">
    <property type="protein sequence ID" value="HHR41092.1"/>
    <property type="molecule type" value="Genomic_DNA"/>
</dbReference>
<evidence type="ECO:0000313" key="5">
    <source>
        <dbReference type="EMBL" id="HHR41092.1"/>
    </source>
</evidence>
<dbReference type="AlphaFoldDB" id="A0A7C5U7Z9"/>
<evidence type="ECO:0000259" key="3">
    <source>
        <dbReference type="PROSITE" id="PS50054"/>
    </source>
</evidence>
<evidence type="ECO:0000256" key="2">
    <source>
        <dbReference type="ARBA" id="ARBA00022912"/>
    </source>
</evidence>
<dbReference type="InterPro" id="IPR003595">
    <property type="entry name" value="Tyr_Pase_cat"/>
</dbReference>
<dbReference type="FunFam" id="3.90.190.10:FF:000157">
    <property type="entry name" value="Protein-tyrosine phosphatase"/>
    <property type="match status" value="1"/>
</dbReference>
<dbReference type="Gene3D" id="3.90.190.10">
    <property type="entry name" value="Protein tyrosine phosphatase superfamily"/>
    <property type="match status" value="1"/>
</dbReference>
<dbReference type="InterPro" id="IPR029021">
    <property type="entry name" value="Prot-tyrosine_phosphatase-like"/>
</dbReference>
<evidence type="ECO:0000259" key="4">
    <source>
        <dbReference type="PROSITE" id="PS50056"/>
    </source>
</evidence>
<keyword evidence="1" id="KW-0378">Hydrolase</keyword>
<organism evidence="5">
    <name type="scientific">Caldiarchaeum subterraneum</name>
    <dbReference type="NCBI Taxonomy" id="311458"/>
    <lineage>
        <taxon>Archaea</taxon>
        <taxon>Nitrososphaerota</taxon>
        <taxon>Candidatus Caldarchaeales</taxon>
        <taxon>Candidatus Caldarchaeaceae</taxon>
        <taxon>Candidatus Caldarchaeum</taxon>
    </lineage>
</organism>
<keyword evidence="2" id="KW-0904">Protein phosphatase</keyword>
<feature type="domain" description="Tyrosine specific protein phosphatases" evidence="4">
    <location>
        <begin position="83"/>
        <end position="151"/>
    </location>
</feature>
<evidence type="ECO:0000256" key="1">
    <source>
        <dbReference type="ARBA" id="ARBA00022801"/>
    </source>
</evidence>
<dbReference type="SMART" id="SM00404">
    <property type="entry name" value="PTPc_motif"/>
    <property type="match status" value="1"/>
</dbReference>
<dbReference type="GO" id="GO:0004721">
    <property type="term" value="F:phosphoprotein phosphatase activity"/>
    <property type="evidence" value="ECO:0007669"/>
    <property type="project" value="UniProtKB-KW"/>
</dbReference>
<sequence length="164" mass="18217">MPGLLRKIQGLFTTAPPNYSAFNDRISASGLPSRRKHINFLRNQGISAIISLTEEPLPNSIIDGTNTKYFHFPLDDHMPADPRKIAEIVKTLEKLLADGEKVLVHCLAGIGRTGMVLTAYVMASEKIGWRQALDKVRKIRPGSVEPGQEKTLIEFERLIKLGSL</sequence>
<dbReference type="Pfam" id="PF00782">
    <property type="entry name" value="DSPc"/>
    <property type="match status" value="1"/>
</dbReference>
<protein>
    <recommendedName>
        <fullName evidence="6">Dual specificity protein phosphatase</fullName>
    </recommendedName>
</protein>
<dbReference type="PROSITE" id="PS50056">
    <property type="entry name" value="TYR_PHOSPHATASE_2"/>
    <property type="match status" value="1"/>
</dbReference>
<comment type="caution">
    <text evidence="5">The sequence shown here is derived from an EMBL/GenBank/DDBJ whole genome shotgun (WGS) entry which is preliminary data.</text>
</comment>
<dbReference type="PROSITE" id="PS00383">
    <property type="entry name" value="TYR_PHOSPHATASE_1"/>
    <property type="match status" value="1"/>
</dbReference>
<dbReference type="InterPro" id="IPR016130">
    <property type="entry name" value="Tyr_Pase_AS"/>
</dbReference>
<reference evidence="5" key="1">
    <citation type="journal article" date="2020" name="mSystems">
        <title>Genome- and Community-Level Interaction Insights into Carbon Utilization and Element Cycling Functions of Hydrothermarchaeota in Hydrothermal Sediment.</title>
        <authorList>
            <person name="Zhou Z."/>
            <person name="Liu Y."/>
            <person name="Xu W."/>
            <person name="Pan J."/>
            <person name="Luo Z.H."/>
            <person name="Li M."/>
        </authorList>
    </citation>
    <scope>NUCLEOTIDE SEQUENCE [LARGE SCALE GENOMIC DNA]</scope>
    <source>
        <strain evidence="5">SpSt-1084</strain>
    </source>
</reference>
<dbReference type="InterPro" id="IPR020422">
    <property type="entry name" value="TYR_PHOSPHATASE_DUAL_dom"/>
</dbReference>
<dbReference type="SMART" id="SM00195">
    <property type="entry name" value="DSPc"/>
    <property type="match status" value="1"/>
</dbReference>
<dbReference type="InterPro" id="IPR000387">
    <property type="entry name" value="Tyr_Pase_dom"/>
</dbReference>
<accession>A0A7C5U7Z9</accession>
<dbReference type="SUPFAM" id="SSF52799">
    <property type="entry name" value="(Phosphotyrosine protein) phosphatases II"/>
    <property type="match status" value="1"/>
</dbReference>
<dbReference type="InterPro" id="IPR000340">
    <property type="entry name" value="Dual-sp_phosphatase_cat-dom"/>
</dbReference>
<dbReference type="PROSITE" id="PS50054">
    <property type="entry name" value="TYR_PHOSPHATASE_DUAL"/>
    <property type="match status" value="1"/>
</dbReference>
<dbReference type="PANTHER" id="PTHR23339">
    <property type="entry name" value="TYROSINE SPECIFIC PROTEIN PHOSPHATASE AND DUAL SPECIFICITY PROTEIN PHOSPHATASE"/>
    <property type="match status" value="1"/>
</dbReference>
<feature type="domain" description="Tyrosine-protein phosphatase" evidence="3">
    <location>
        <begin position="18"/>
        <end position="164"/>
    </location>
</feature>
<name>A0A7C5U7Z9_CALS0</name>
<evidence type="ECO:0008006" key="6">
    <source>
        <dbReference type="Google" id="ProtNLM"/>
    </source>
</evidence>
<proteinExistence type="predicted"/>
<dbReference type="InterPro" id="IPR050561">
    <property type="entry name" value="PTP"/>
</dbReference>
<gene>
    <name evidence="5" type="ORF">ENM42_04595</name>
</gene>